<reference evidence="8 9" key="2">
    <citation type="submission" date="2013-04" db="EMBL/GenBank/DDBJ databases">
        <title>The Genome Sequence of Bilophila wadsworthia 3_1_6.</title>
        <authorList>
            <consortium name="The Broad Institute Genomics Platform"/>
            <person name="Earl A."/>
            <person name="Ward D."/>
            <person name="Feldgarden M."/>
            <person name="Gevers D."/>
            <person name="Sibley C."/>
            <person name="Strauss J."/>
            <person name="Allen-Vercoe E."/>
            <person name="Walker B."/>
            <person name="Young S."/>
            <person name="Zeng Q."/>
            <person name="Gargeya S."/>
            <person name="Fitzgerald M."/>
            <person name="Haas B."/>
            <person name="Abouelleil A."/>
            <person name="Allen A.W."/>
            <person name="Alvarado L."/>
            <person name="Arachchi H.M."/>
            <person name="Berlin A.M."/>
            <person name="Chapman S.B."/>
            <person name="Gainer-Dewar J."/>
            <person name="Goldberg J."/>
            <person name="Griggs A."/>
            <person name="Gujja S."/>
            <person name="Hansen M."/>
            <person name="Howarth C."/>
            <person name="Imamovic A."/>
            <person name="Ireland A."/>
            <person name="Larimer J."/>
            <person name="McCowan C."/>
            <person name="Murphy C."/>
            <person name="Pearson M."/>
            <person name="Poon T.W."/>
            <person name="Priest M."/>
            <person name="Roberts A."/>
            <person name="Saif S."/>
            <person name="Shea T."/>
            <person name="Sisk P."/>
            <person name="Sykes S."/>
            <person name="Wortman J."/>
            <person name="Nusbaum C."/>
            <person name="Birren B."/>
        </authorList>
    </citation>
    <scope>NUCLEOTIDE SEQUENCE [LARGE SCALE GENOMIC DNA]</scope>
    <source>
        <strain evidence="8 9">3_1_6</strain>
    </source>
</reference>
<evidence type="ECO:0000256" key="5">
    <source>
        <dbReference type="ARBA" id="ARBA00023136"/>
    </source>
</evidence>
<feature type="transmembrane region" description="Helical" evidence="7">
    <location>
        <begin position="159"/>
        <end position="177"/>
    </location>
</feature>
<feature type="compositionally biased region" description="Basic residues" evidence="6">
    <location>
        <begin position="377"/>
        <end position="391"/>
    </location>
</feature>
<proteinExistence type="inferred from homology"/>
<evidence type="ECO:0000256" key="6">
    <source>
        <dbReference type="SAM" id="MobiDB-lite"/>
    </source>
</evidence>
<dbReference type="PANTHER" id="PTHR21716">
    <property type="entry name" value="TRANSMEMBRANE PROTEIN"/>
    <property type="match status" value="1"/>
</dbReference>
<feature type="transmembrane region" description="Helical" evidence="7">
    <location>
        <begin position="210"/>
        <end position="233"/>
    </location>
</feature>
<keyword evidence="9" id="KW-1185">Reference proteome</keyword>
<feature type="transmembrane region" description="Helical" evidence="7">
    <location>
        <begin position="276"/>
        <end position="298"/>
    </location>
</feature>
<evidence type="ECO:0000256" key="7">
    <source>
        <dbReference type="SAM" id="Phobius"/>
    </source>
</evidence>
<keyword evidence="3 7" id="KW-0812">Transmembrane</keyword>
<keyword evidence="4 7" id="KW-1133">Transmembrane helix</keyword>
<evidence type="ECO:0000313" key="8">
    <source>
        <dbReference type="EMBL" id="EFV45829.1"/>
    </source>
</evidence>
<feature type="region of interest" description="Disordered" evidence="6">
    <location>
        <begin position="366"/>
        <end position="391"/>
    </location>
</feature>
<evidence type="ECO:0000256" key="4">
    <source>
        <dbReference type="ARBA" id="ARBA00022989"/>
    </source>
</evidence>
<dbReference type="HOGENOM" id="CLU_041771_2_2_7"/>
<dbReference type="PANTHER" id="PTHR21716:SF4">
    <property type="entry name" value="TRANSMEMBRANE PROTEIN 245"/>
    <property type="match status" value="1"/>
</dbReference>
<comment type="subcellular location">
    <subcellularLocation>
        <location evidence="1">Membrane</location>
        <topology evidence="1">Multi-pass membrane protein</topology>
    </subcellularLocation>
</comment>
<dbReference type="STRING" id="563192.HMPREF0179_00352"/>
<organism evidence="8 9">
    <name type="scientific">Bilophila wadsworthia (strain 3_1_6)</name>
    <dbReference type="NCBI Taxonomy" id="563192"/>
    <lineage>
        <taxon>Bacteria</taxon>
        <taxon>Pseudomonadati</taxon>
        <taxon>Thermodesulfobacteriota</taxon>
        <taxon>Desulfovibrionia</taxon>
        <taxon>Desulfovibrionales</taxon>
        <taxon>Desulfovibrionaceae</taxon>
        <taxon>Bilophila</taxon>
    </lineage>
</organism>
<dbReference type="Proteomes" id="UP000006034">
    <property type="component" value="Unassembled WGS sequence"/>
</dbReference>
<comment type="similarity">
    <text evidence="2">Belongs to the autoinducer-2 exporter (AI-2E) (TC 2.A.86) family.</text>
</comment>
<name>E5Y2E1_BILW3</name>
<evidence type="ECO:0000256" key="3">
    <source>
        <dbReference type="ARBA" id="ARBA00022692"/>
    </source>
</evidence>
<evidence type="ECO:0000256" key="1">
    <source>
        <dbReference type="ARBA" id="ARBA00004141"/>
    </source>
</evidence>
<accession>E5Y2E1</accession>
<dbReference type="InterPro" id="IPR002549">
    <property type="entry name" value="AI-2E-like"/>
</dbReference>
<dbReference type="EMBL" id="ADCP02000002">
    <property type="protein sequence ID" value="EFV45829.1"/>
    <property type="molecule type" value="Genomic_DNA"/>
</dbReference>
<dbReference type="GO" id="GO:0016020">
    <property type="term" value="C:membrane"/>
    <property type="evidence" value="ECO:0007669"/>
    <property type="project" value="UniProtKB-SubCell"/>
</dbReference>
<feature type="transmembrane region" description="Helical" evidence="7">
    <location>
        <begin position="64"/>
        <end position="84"/>
    </location>
</feature>
<evidence type="ECO:0000313" key="9">
    <source>
        <dbReference type="Proteomes" id="UP000006034"/>
    </source>
</evidence>
<dbReference type="GeneID" id="78086866"/>
<evidence type="ECO:0000256" key="2">
    <source>
        <dbReference type="ARBA" id="ARBA00009773"/>
    </source>
</evidence>
<reference evidence="8 9" key="1">
    <citation type="submission" date="2010-10" db="EMBL/GenBank/DDBJ databases">
        <authorList>
            <consortium name="The Broad Institute Genome Sequencing Platform"/>
            <person name="Ward D."/>
            <person name="Earl A."/>
            <person name="Feldgarden M."/>
            <person name="Young S.K."/>
            <person name="Gargeya S."/>
            <person name="Zeng Q."/>
            <person name="Alvarado L."/>
            <person name="Berlin A."/>
            <person name="Bochicchio J."/>
            <person name="Chapman S.B."/>
            <person name="Chen Z."/>
            <person name="Freedman E."/>
            <person name="Gellesch M."/>
            <person name="Goldberg J."/>
            <person name="Griggs A."/>
            <person name="Gujja S."/>
            <person name="Heilman E."/>
            <person name="Heiman D."/>
            <person name="Howarth C."/>
            <person name="Mehta T."/>
            <person name="Neiman D."/>
            <person name="Pearson M."/>
            <person name="Roberts A."/>
            <person name="Saif S."/>
            <person name="Shea T."/>
            <person name="Shenoy N."/>
            <person name="Sisk P."/>
            <person name="Stolte C."/>
            <person name="Sykes S."/>
            <person name="White J."/>
            <person name="Yandava C."/>
            <person name="Allen-Vercoe E."/>
            <person name="Sibley C."/>
            <person name="Ambrose C.E."/>
            <person name="Strauss J."/>
            <person name="Daigneault M."/>
            <person name="Haas B."/>
            <person name="Nusbaum C."/>
            <person name="Birren B."/>
        </authorList>
    </citation>
    <scope>NUCLEOTIDE SEQUENCE [LARGE SCALE GENOMIC DNA]</scope>
    <source>
        <strain evidence="8 9">3_1_6</strain>
    </source>
</reference>
<evidence type="ECO:0008006" key="10">
    <source>
        <dbReference type="Google" id="ProtNLM"/>
    </source>
</evidence>
<dbReference type="OrthoDB" id="9773730at2"/>
<gene>
    <name evidence="8" type="ORF">HMPREF0179_00352</name>
</gene>
<feature type="transmembrane region" description="Helical" evidence="7">
    <location>
        <begin position="318"/>
        <end position="340"/>
    </location>
</feature>
<keyword evidence="5 7" id="KW-0472">Membrane</keyword>
<dbReference type="eggNOG" id="COG0628">
    <property type="taxonomic scope" value="Bacteria"/>
</dbReference>
<feature type="transmembrane region" description="Helical" evidence="7">
    <location>
        <begin position="239"/>
        <end position="269"/>
    </location>
</feature>
<dbReference type="AlphaFoldDB" id="E5Y2E1"/>
<comment type="caution">
    <text evidence="8">The sequence shown here is derived from an EMBL/GenBank/DDBJ whole genome shotgun (WGS) entry which is preliminary data.</text>
</comment>
<feature type="transmembrane region" description="Helical" evidence="7">
    <location>
        <begin position="35"/>
        <end position="52"/>
    </location>
</feature>
<feature type="transmembrane region" description="Helical" evidence="7">
    <location>
        <begin position="12"/>
        <end position="29"/>
    </location>
</feature>
<dbReference type="Pfam" id="PF01594">
    <property type="entry name" value="AI-2E_transport"/>
    <property type="match status" value="1"/>
</dbReference>
<dbReference type="RefSeq" id="WP_005024524.1">
    <property type="nucleotide sequence ID" value="NZ_KE150239.1"/>
</dbReference>
<protein>
    <recommendedName>
        <fullName evidence="10">AI-2E family transporter</fullName>
    </recommendedName>
</protein>
<sequence>MLTANRKTEDCAFLALLIGVTALFLWMMLPFFDVIFWAATIGILFHPVYRTIAEKWRMGRILSAFITILLCLVLIIIPLSYILYNCVVEATLLYQRLHSDQNSFVGYIDRIKDSYPFLQDWLHYAGYDLERIKSLLTKAALSASSFLARNTVTLGENTLGFLTNLALVLYIAFFLLMDGTKIQELLIKALPFGDHREKLLFRKFAEVTRATVKGSLLVAAAQGALGGVIFWLLDIHAALLWGVVMTALALIPVVGAALVWGPVAVYLLLTGDYWDGGILLAYGSTVIGLADNILRPLLVGRDTKLPDFLVLLSTLGGFVFFGMDGFVTGPTLAVLFVTVWQIFIAEFGANAPVSPAASAIPGVIPVRPQPDSSVPTKAKKSKAPRKSRGQR</sequence>